<dbReference type="KEGG" id="egr:104421996"/>
<name>A0A059AE29_EUCGR</name>
<dbReference type="GO" id="GO:0031624">
    <property type="term" value="F:ubiquitin conjugating enzyme binding"/>
    <property type="evidence" value="ECO:0000318"/>
    <property type="project" value="GO_Central"/>
</dbReference>
<dbReference type="FunFam" id="1.10.238.200:FF:000006">
    <property type="entry name" value="Defective in cullin neddylation protein"/>
    <property type="match status" value="1"/>
</dbReference>
<evidence type="ECO:0000256" key="1">
    <source>
        <dbReference type="RuleBase" id="RU410713"/>
    </source>
</evidence>
<organism evidence="3">
    <name type="scientific">Eucalyptus grandis</name>
    <name type="common">Flooded gum</name>
    <dbReference type="NCBI Taxonomy" id="71139"/>
    <lineage>
        <taxon>Eukaryota</taxon>
        <taxon>Viridiplantae</taxon>
        <taxon>Streptophyta</taxon>
        <taxon>Embryophyta</taxon>
        <taxon>Tracheophyta</taxon>
        <taxon>Spermatophyta</taxon>
        <taxon>Magnoliopsida</taxon>
        <taxon>eudicotyledons</taxon>
        <taxon>Gunneridae</taxon>
        <taxon>Pentapetalae</taxon>
        <taxon>rosids</taxon>
        <taxon>malvids</taxon>
        <taxon>Myrtales</taxon>
        <taxon>Myrtaceae</taxon>
        <taxon>Myrtoideae</taxon>
        <taxon>Eucalypteae</taxon>
        <taxon>Eucalyptus</taxon>
    </lineage>
</organism>
<dbReference type="Gramene" id="KCW51891">
    <property type="protein sequence ID" value="KCW51891"/>
    <property type="gene ID" value="EUGRSUZ_J01350"/>
</dbReference>
<evidence type="ECO:0000259" key="2">
    <source>
        <dbReference type="PROSITE" id="PS51229"/>
    </source>
</evidence>
<protein>
    <recommendedName>
        <fullName evidence="1">Defective in cullin neddylation protein</fullName>
    </recommendedName>
</protein>
<proteinExistence type="predicted"/>
<dbReference type="InterPro" id="IPR042460">
    <property type="entry name" value="DCN1-like_PONY"/>
</dbReference>
<dbReference type="InterPro" id="IPR005176">
    <property type="entry name" value="PONY_dom"/>
</dbReference>
<gene>
    <name evidence="3" type="ORF">EUGRSUZ_J01350</name>
</gene>
<dbReference type="PROSITE" id="PS51229">
    <property type="entry name" value="DCUN1"/>
    <property type="match status" value="1"/>
</dbReference>
<dbReference type="GO" id="GO:0032182">
    <property type="term" value="F:ubiquitin-like protein binding"/>
    <property type="evidence" value="ECO:0000318"/>
    <property type="project" value="GO_Central"/>
</dbReference>
<feature type="domain" description="DCUN1" evidence="2">
    <location>
        <begin position="1"/>
        <end position="180"/>
    </location>
</feature>
<dbReference type="InterPro" id="IPR014764">
    <property type="entry name" value="DCN-prot"/>
</dbReference>
<dbReference type="OrthoDB" id="286637at2759"/>
<dbReference type="STRING" id="71139.A0A059AE29"/>
<evidence type="ECO:0000313" key="3">
    <source>
        <dbReference type="EMBL" id="KCW51891.1"/>
    </source>
</evidence>
<sequence length="317" mass="36375">MDPSADRLDIFDIYSRFCDIKSGIACARVEKGLRRDDESETAKFSREALAQLLKYVESRLPTRDSIFNELLKLMSRLNLLADFAEFACFYEFVFFICRENGQKNITVSKAITAWKLVLAGRFRLLNQWCEFVEKNQRYNISEDTWQQVLAFSRCVHETLEGYDPAGAWPVLIDDFVEHMYRVTGTSNNTNFHCTCDDSESHDDPLPGLKSYHGLKRKFSDDFTRVSEGLSETCIEDTSHDHWSVISKRRQKANLSSAFEDSPLTDTPDDYMENVRHSSPLGSKSPCAVEGCLSKGFAGLFSGRSYLPYNRERRVSYT</sequence>
<dbReference type="GO" id="GO:0097602">
    <property type="term" value="F:cullin family protein binding"/>
    <property type="evidence" value="ECO:0000318"/>
    <property type="project" value="GO_Central"/>
</dbReference>
<dbReference type="GO" id="GO:0000151">
    <property type="term" value="C:ubiquitin ligase complex"/>
    <property type="evidence" value="ECO:0000318"/>
    <property type="project" value="GO_Central"/>
</dbReference>
<dbReference type="FunCoup" id="A0A059AE29">
    <property type="interactions" value="2025"/>
</dbReference>
<dbReference type="PANTHER" id="PTHR12281">
    <property type="entry name" value="RP42 RELATED"/>
    <property type="match status" value="1"/>
</dbReference>
<dbReference type="Pfam" id="PF03556">
    <property type="entry name" value="Cullin_binding"/>
    <property type="match status" value="1"/>
</dbReference>
<dbReference type="EMBL" id="KK198762">
    <property type="protein sequence ID" value="KCW51891.1"/>
    <property type="molecule type" value="Genomic_DNA"/>
</dbReference>
<dbReference type="OMA" id="PANWEDN"/>
<dbReference type="GO" id="GO:0045116">
    <property type="term" value="P:protein neddylation"/>
    <property type="evidence" value="ECO:0000318"/>
    <property type="project" value="GO_Central"/>
</dbReference>
<dbReference type="InParanoid" id="A0A059AE29"/>
<comment type="function">
    <text evidence="1">Neddylation of cullins play an essential role in the regulation of SCF-type complexes activity.</text>
</comment>
<reference evidence="3" key="1">
    <citation type="submission" date="2013-07" db="EMBL/GenBank/DDBJ databases">
        <title>The genome of Eucalyptus grandis.</title>
        <authorList>
            <person name="Schmutz J."/>
            <person name="Hayes R."/>
            <person name="Myburg A."/>
            <person name="Tuskan G."/>
            <person name="Grattapaglia D."/>
            <person name="Rokhsar D.S."/>
        </authorList>
    </citation>
    <scope>NUCLEOTIDE SEQUENCE</scope>
    <source>
        <tissue evidence="3">Leaf extractions</tissue>
    </source>
</reference>
<dbReference type="eggNOG" id="KOG3077">
    <property type="taxonomic scope" value="Eukaryota"/>
</dbReference>
<dbReference type="Gene3D" id="1.10.238.200">
    <property type="entry name" value="Cullin, PONY binding domain"/>
    <property type="match status" value="1"/>
</dbReference>
<dbReference type="AlphaFoldDB" id="A0A059AE29"/>
<accession>A0A059AE29</accession>
<dbReference type="PANTHER" id="PTHR12281:SF31">
    <property type="entry name" value="DCN1-LIKE PROTEIN 3"/>
    <property type="match status" value="1"/>
</dbReference>